<dbReference type="SUPFAM" id="SSF52096">
    <property type="entry name" value="ClpP/crotonase"/>
    <property type="match status" value="1"/>
</dbReference>
<evidence type="ECO:0000256" key="9">
    <source>
        <dbReference type="RuleBase" id="RU003567"/>
    </source>
</evidence>
<evidence type="ECO:0000256" key="1">
    <source>
        <dbReference type="ARBA" id="ARBA00007039"/>
    </source>
</evidence>
<comment type="subunit">
    <text evidence="7">Fourteen ClpP subunits assemble into 2 heptameric rings which stack back to back to give a disk-like structure with a central cavity, resembling the structure of eukaryotic proteasomes.</text>
</comment>
<evidence type="ECO:0000256" key="3">
    <source>
        <dbReference type="ARBA" id="ARBA00022670"/>
    </source>
</evidence>
<dbReference type="PRINTS" id="PR00127">
    <property type="entry name" value="CLPPROTEASEP"/>
</dbReference>
<reference evidence="10 11" key="1">
    <citation type="journal article" date="2019" name="Int. J. Syst. Evol. Microbiol.">
        <title>The Global Catalogue of Microorganisms (GCM) 10K type strain sequencing project: providing services to taxonomists for standard genome sequencing and annotation.</title>
        <authorList>
            <consortium name="The Broad Institute Genomics Platform"/>
            <consortium name="The Broad Institute Genome Sequencing Center for Infectious Disease"/>
            <person name="Wu L."/>
            <person name="Ma J."/>
        </authorList>
    </citation>
    <scope>NUCLEOTIDE SEQUENCE [LARGE SCALE GENOMIC DNA]</scope>
    <source>
        <strain evidence="10 11">JCM 14162</strain>
    </source>
</reference>
<comment type="catalytic activity">
    <reaction evidence="6 7 8">
        <text>Hydrolysis of proteins to small peptides in the presence of ATP and magnesium. alpha-casein is the usual test substrate. In the absence of ATP, only oligopeptides shorter than five residues are hydrolyzed (such as succinyl-Leu-Tyr-|-NHMec, and Leu-Tyr-Leu-|-Tyr-Trp, in which cleavage of the -Tyr-|-Leu- and -Tyr-|-Trp bonds also occurs).</text>
        <dbReference type="EC" id="3.4.21.92"/>
    </reaction>
</comment>
<dbReference type="EMBL" id="BAAAEM010000003">
    <property type="protein sequence ID" value="GAA0483117.1"/>
    <property type="molecule type" value="Genomic_DNA"/>
</dbReference>
<dbReference type="InterPro" id="IPR029045">
    <property type="entry name" value="ClpP/crotonase-like_dom_sf"/>
</dbReference>
<evidence type="ECO:0000256" key="4">
    <source>
        <dbReference type="ARBA" id="ARBA00022801"/>
    </source>
</evidence>
<sequence length="228" mass="25246">MTLRINCLLAMNITNLKTSVLQEKYMLTYSPSIPQFQAEEDNGGSDPMAFMMKRLLETRTVMIFGGVDQKLAERVSAQMLYLDHISDDPIRLLINSPGGHVESGDTIHDLIEYISAPVAVVGTGWVASIATHIFLGVPSKQRFCLPNTRFLIHQPSGGAGGKASDIAIQAEEIVKMRERIAQKIAEATGQSIDRVRKDIDRDYWMSTEEAKEYGILGSVINKANEVSF</sequence>
<evidence type="ECO:0000256" key="6">
    <source>
        <dbReference type="ARBA" id="ARBA00034021"/>
    </source>
</evidence>
<dbReference type="NCBIfam" id="NF009205">
    <property type="entry name" value="PRK12553.1"/>
    <property type="match status" value="1"/>
</dbReference>
<keyword evidence="5 7" id="KW-0720">Serine protease</keyword>
<feature type="active site" evidence="7 8">
    <location>
        <position position="153"/>
    </location>
</feature>
<keyword evidence="11" id="KW-1185">Reference proteome</keyword>
<protein>
    <recommendedName>
        <fullName evidence="7 9">ATP-dependent Clp protease proteolytic subunit</fullName>
        <ecNumber evidence="7">3.4.21.92</ecNumber>
    </recommendedName>
    <alternativeName>
        <fullName evidence="7">Endopeptidase Clp</fullName>
    </alternativeName>
</protein>
<dbReference type="CDD" id="cd07017">
    <property type="entry name" value="S14_ClpP_2"/>
    <property type="match status" value="1"/>
</dbReference>
<keyword evidence="4 7" id="KW-0378">Hydrolase</keyword>
<evidence type="ECO:0000256" key="8">
    <source>
        <dbReference type="PROSITE-ProRule" id="PRU10086"/>
    </source>
</evidence>
<feature type="active site" description="Nucleophile" evidence="7">
    <location>
        <position position="128"/>
    </location>
</feature>
<evidence type="ECO:0000313" key="10">
    <source>
        <dbReference type="EMBL" id="GAA0483117.1"/>
    </source>
</evidence>
<dbReference type="InterPro" id="IPR023562">
    <property type="entry name" value="ClpP/TepA"/>
</dbReference>
<dbReference type="Proteomes" id="UP001500713">
    <property type="component" value="Unassembled WGS sequence"/>
</dbReference>
<evidence type="ECO:0000256" key="2">
    <source>
        <dbReference type="ARBA" id="ARBA00022490"/>
    </source>
</evidence>
<comment type="caution">
    <text evidence="10">The sequence shown here is derived from an EMBL/GenBank/DDBJ whole genome shotgun (WGS) entry which is preliminary data.</text>
</comment>
<comment type="subcellular location">
    <subcellularLocation>
        <location evidence="7">Cytoplasm</location>
    </subcellularLocation>
</comment>
<gene>
    <name evidence="7" type="primary">clpP</name>
    <name evidence="10" type="ORF">GCM10009096_26870</name>
</gene>
<organism evidence="10 11">
    <name type="scientific">Parasphingorhabdus litoris</name>
    <dbReference type="NCBI Taxonomy" id="394733"/>
    <lineage>
        <taxon>Bacteria</taxon>
        <taxon>Pseudomonadati</taxon>
        <taxon>Pseudomonadota</taxon>
        <taxon>Alphaproteobacteria</taxon>
        <taxon>Sphingomonadales</taxon>
        <taxon>Sphingomonadaceae</taxon>
        <taxon>Parasphingorhabdus</taxon>
    </lineage>
</organism>
<proteinExistence type="inferred from homology"/>
<dbReference type="Pfam" id="PF00574">
    <property type="entry name" value="CLP_protease"/>
    <property type="match status" value="1"/>
</dbReference>
<accession>A0ABN1ASR3</accession>
<name>A0ABN1ASR3_9SPHN</name>
<dbReference type="InterPro" id="IPR033135">
    <property type="entry name" value="ClpP_His_AS"/>
</dbReference>
<evidence type="ECO:0000256" key="5">
    <source>
        <dbReference type="ARBA" id="ARBA00022825"/>
    </source>
</evidence>
<evidence type="ECO:0000256" key="7">
    <source>
        <dbReference type="HAMAP-Rule" id="MF_00444"/>
    </source>
</evidence>
<dbReference type="GO" id="GO:0008233">
    <property type="term" value="F:peptidase activity"/>
    <property type="evidence" value="ECO:0007669"/>
    <property type="project" value="UniProtKB-KW"/>
</dbReference>
<dbReference type="InterPro" id="IPR001907">
    <property type="entry name" value="ClpP"/>
</dbReference>
<dbReference type="Gene3D" id="3.90.226.10">
    <property type="entry name" value="2-enoyl-CoA Hydratase, Chain A, domain 1"/>
    <property type="match status" value="1"/>
</dbReference>
<keyword evidence="3 7" id="KW-0645">Protease</keyword>
<dbReference type="PROSITE" id="PS00382">
    <property type="entry name" value="CLP_PROTEASE_HIS"/>
    <property type="match status" value="1"/>
</dbReference>
<dbReference type="EC" id="3.4.21.92" evidence="7"/>
<comment type="function">
    <text evidence="7">Cleaves peptides in various proteins in a process that requires ATP hydrolysis. Has a chymotrypsin-like activity. Plays a major role in the degradation of misfolded proteins.</text>
</comment>
<dbReference type="GO" id="GO:0006508">
    <property type="term" value="P:proteolysis"/>
    <property type="evidence" value="ECO:0007669"/>
    <property type="project" value="UniProtKB-KW"/>
</dbReference>
<comment type="similarity">
    <text evidence="1 7 9">Belongs to the peptidase S14 family.</text>
</comment>
<dbReference type="PANTHER" id="PTHR10381:SF70">
    <property type="entry name" value="ATP-DEPENDENT CLP PROTEASE PROTEOLYTIC SUBUNIT"/>
    <property type="match status" value="1"/>
</dbReference>
<keyword evidence="2 7" id="KW-0963">Cytoplasm</keyword>
<dbReference type="HAMAP" id="MF_00444">
    <property type="entry name" value="ClpP"/>
    <property type="match status" value="1"/>
</dbReference>
<evidence type="ECO:0000313" key="11">
    <source>
        <dbReference type="Proteomes" id="UP001500713"/>
    </source>
</evidence>
<dbReference type="PANTHER" id="PTHR10381">
    <property type="entry name" value="ATP-DEPENDENT CLP PROTEASE PROTEOLYTIC SUBUNIT"/>
    <property type="match status" value="1"/>
</dbReference>